<dbReference type="InterPro" id="IPR036047">
    <property type="entry name" value="F-box-like_dom_sf"/>
</dbReference>
<dbReference type="CDD" id="cd09917">
    <property type="entry name" value="F-box_SF"/>
    <property type="match status" value="1"/>
</dbReference>
<comment type="caution">
    <text evidence="2">The sequence shown here is derived from an EMBL/GenBank/DDBJ whole genome shotgun (WGS) entry which is preliminary data.</text>
</comment>
<dbReference type="Pfam" id="PF00646">
    <property type="entry name" value="F-box"/>
    <property type="match status" value="1"/>
</dbReference>
<dbReference type="PROSITE" id="PS50181">
    <property type="entry name" value="FBOX"/>
    <property type="match status" value="1"/>
</dbReference>
<proteinExistence type="predicted"/>
<dbReference type="EMBL" id="MU157894">
    <property type="protein sequence ID" value="KAF9524737.1"/>
    <property type="molecule type" value="Genomic_DNA"/>
</dbReference>
<dbReference type="InterPro" id="IPR001810">
    <property type="entry name" value="F-box_dom"/>
</dbReference>
<sequence>MPLDIQFEIFSNLSPKDLLNVTRITKALRKTLTSKSATTVWKASREATLTPRCPPWFSEPAWAAFLYGNICEICGGKNISKIEIALFKRVCAGCKRKNLITWRRFLSSHPGLDVRILELVPYVKDAESRKFYWEPDLGKLVIIEAEFQKQIKRGSTEAKAALDDFRVDHLDRREYIQTHRNRLKGWRWRYFDERKVELAARRERHRDQIEQRLLNLGHVSMDLQFLQSLPSANKSHDLGSKEWHKIQPELTVMAVQAREARLEREASEFRRNRFSAISSRYLAFKRGMHPSKWKYLPPIKSLVALEPFVACITAEKSSTISPPELNELFLKLPEFLAQIERKQILRLLNILQPALDPPAWSMDKILLHTIPVCVELASSVFRCVEGDYMFGYDEVASHHCGVGVGSFQPRATEAKFIAASERRRQTFYDPPILGAGTAAAVVDKILRLVGLDPASATVSDLDECVNKDDAPLRFECDGCAAVKDNTLFYKLGYDWRTLAIHLDMAHMAAEDHNPLLTFRQLTAGPAQLIKSVELQRNLTRGVWACTHCTDHVNQLQTRENVLQHVVKFHAILNPIENVDFVVADATPLRGRQSAKYYVEPSTLSTIPSDNATNDARCCHCGEKSRIFILLGVKDHLRARHDVVSPQVGEDYEFVVFK</sequence>
<reference evidence="2" key="1">
    <citation type="submission" date="2020-11" db="EMBL/GenBank/DDBJ databases">
        <authorList>
            <consortium name="DOE Joint Genome Institute"/>
            <person name="Ahrendt S."/>
            <person name="Riley R."/>
            <person name="Andreopoulos W."/>
            <person name="Labutti K."/>
            <person name="Pangilinan J."/>
            <person name="Ruiz-Duenas F.J."/>
            <person name="Barrasa J.M."/>
            <person name="Sanchez-Garcia M."/>
            <person name="Camarero S."/>
            <person name="Miyauchi S."/>
            <person name="Serrano A."/>
            <person name="Linde D."/>
            <person name="Babiker R."/>
            <person name="Drula E."/>
            <person name="Ayuso-Fernandez I."/>
            <person name="Pacheco R."/>
            <person name="Padilla G."/>
            <person name="Ferreira P."/>
            <person name="Barriuso J."/>
            <person name="Kellner H."/>
            <person name="Castanera R."/>
            <person name="Alfaro M."/>
            <person name="Ramirez L."/>
            <person name="Pisabarro A.G."/>
            <person name="Kuo A."/>
            <person name="Tritt A."/>
            <person name="Lipzen A."/>
            <person name="He G."/>
            <person name="Yan M."/>
            <person name="Ng V."/>
            <person name="Cullen D."/>
            <person name="Martin F."/>
            <person name="Rosso M.-N."/>
            <person name="Henrissat B."/>
            <person name="Hibbett D."/>
            <person name="Martinez A.T."/>
            <person name="Grigoriev I.V."/>
        </authorList>
    </citation>
    <scope>NUCLEOTIDE SEQUENCE</scope>
    <source>
        <strain evidence="2">CBS 506.95</strain>
    </source>
</reference>
<accession>A0A9P6E914</accession>
<dbReference type="Proteomes" id="UP000807306">
    <property type="component" value="Unassembled WGS sequence"/>
</dbReference>
<name>A0A9P6E914_9AGAR</name>
<dbReference type="SMART" id="SM00256">
    <property type="entry name" value="FBOX"/>
    <property type="match status" value="1"/>
</dbReference>
<dbReference type="OrthoDB" id="2322499at2759"/>
<keyword evidence="3" id="KW-1185">Reference proteome</keyword>
<protein>
    <recommendedName>
        <fullName evidence="1">F-box domain-containing protein</fullName>
    </recommendedName>
</protein>
<gene>
    <name evidence="2" type="ORF">CPB83DRAFT_598223</name>
</gene>
<evidence type="ECO:0000259" key="1">
    <source>
        <dbReference type="PROSITE" id="PS50181"/>
    </source>
</evidence>
<feature type="domain" description="F-box" evidence="1">
    <location>
        <begin position="1"/>
        <end position="44"/>
    </location>
</feature>
<evidence type="ECO:0000313" key="2">
    <source>
        <dbReference type="EMBL" id="KAF9524737.1"/>
    </source>
</evidence>
<organism evidence="2 3">
    <name type="scientific">Crepidotus variabilis</name>
    <dbReference type="NCBI Taxonomy" id="179855"/>
    <lineage>
        <taxon>Eukaryota</taxon>
        <taxon>Fungi</taxon>
        <taxon>Dikarya</taxon>
        <taxon>Basidiomycota</taxon>
        <taxon>Agaricomycotina</taxon>
        <taxon>Agaricomycetes</taxon>
        <taxon>Agaricomycetidae</taxon>
        <taxon>Agaricales</taxon>
        <taxon>Agaricineae</taxon>
        <taxon>Crepidotaceae</taxon>
        <taxon>Crepidotus</taxon>
    </lineage>
</organism>
<dbReference type="SUPFAM" id="SSF81383">
    <property type="entry name" value="F-box domain"/>
    <property type="match status" value="1"/>
</dbReference>
<evidence type="ECO:0000313" key="3">
    <source>
        <dbReference type="Proteomes" id="UP000807306"/>
    </source>
</evidence>
<dbReference type="AlphaFoldDB" id="A0A9P6E914"/>